<accession>A0A5E4B778</accession>
<dbReference type="AlphaFoldDB" id="A0A5E4B778"/>
<evidence type="ECO:0000313" key="2">
    <source>
        <dbReference type="EMBL" id="KAF7476736.1"/>
    </source>
</evidence>
<proteinExistence type="predicted"/>
<dbReference type="EMBL" id="WJEC01002313">
    <property type="protein sequence ID" value="KAF7476736.1"/>
    <property type="molecule type" value="Genomic_DNA"/>
</dbReference>
<feature type="region of interest" description="Disordered" evidence="1">
    <location>
        <begin position="1"/>
        <end position="58"/>
    </location>
</feature>
<dbReference type="Proteomes" id="UP000662637">
    <property type="component" value="Unassembled WGS sequence"/>
</dbReference>
<evidence type="ECO:0000313" key="3">
    <source>
        <dbReference type="EMBL" id="VTJ65106.1"/>
    </source>
</evidence>
<feature type="compositionally biased region" description="Low complexity" evidence="1">
    <location>
        <begin position="37"/>
        <end position="58"/>
    </location>
</feature>
<evidence type="ECO:0000313" key="4">
    <source>
        <dbReference type="Proteomes" id="UP000335636"/>
    </source>
</evidence>
<sequence length="93" mass="9570">MMRMRNASRPEKLPQAPPSALPATPRYVLGRNTPSWAPARAAAPGPQGSGPHAAAACAGRGCASGSRLRVRAHVRGSAGGEGARRPAFVFGDR</sequence>
<keyword evidence="4" id="KW-1185">Reference proteome</keyword>
<reference evidence="3 4" key="1">
    <citation type="submission" date="2019-04" db="EMBL/GenBank/DDBJ databases">
        <authorList>
            <person name="Alioto T."/>
            <person name="Alioto T."/>
        </authorList>
    </citation>
    <scope>NUCLEOTIDE SEQUENCE [LARGE SCALE GENOMIC DNA]</scope>
</reference>
<dbReference type="Proteomes" id="UP000335636">
    <property type="component" value="Unassembled WGS sequence"/>
</dbReference>
<organism evidence="3 4">
    <name type="scientific">Marmota monax</name>
    <name type="common">Woodchuck</name>
    <dbReference type="NCBI Taxonomy" id="9995"/>
    <lineage>
        <taxon>Eukaryota</taxon>
        <taxon>Metazoa</taxon>
        <taxon>Chordata</taxon>
        <taxon>Craniata</taxon>
        <taxon>Vertebrata</taxon>
        <taxon>Euteleostomi</taxon>
        <taxon>Mammalia</taxon>
        <taxon>Eutheria</taxon>
        <taxon>Euarchontoglires</taxon>
        <taxon>Glires</taxon>
        <taxon>Rodentia</taxon>
        <taxon>Sciuromorpha</taxon>
        <taxon>Sciuridae</taxon>
        <taxon>Xerinae</taxon>
        <taxon>Marmotini</taxon>
        <taxon>Marmota</taxon>
    </lineage>
</organism>
<gene>
    <name evidence="2" type="ORF">GHT09_012137</name>
    <name evidence="3" type="ORF">MONAX_5E025239</name>
</gene>
<name>A0A5E4B778_MARMO</name>
<evidence type="ECO:0000256" key="1">
    <source>
        <dbReference type="SAM" id="MobiDB-lite"/>
    </source>
</evidence>
<dbReference type="EMBL" id="CABDUW010000296">
    <property type="protein sequence ID" value="VTJ65106.1"/>
    <property type="molecule type" value="Genomic_DNA"/>
</dbReference>
<reference evidence="2" key="2">
    <citation type="submission" date="2020-08" db="EMBL/GenBank/DDBJ databases">
        <authorList>
            <person name="Shumante A."/>
            <person name="Zimin A.V."/>
            <person name="Puiu D."/>
            <person name="Salzberg S.L."/>
        </authorList>
    </citation>
    <scope>NUCLEOTIDE SEQUENCE</scope>
    <source>
        <strain evidence="2">WC2-LM</strain>
        <tissue evidence="2">Liver</tissue>
    </source>
</reference>
<protein>
    <submittedName>
        <fullName evidence="3">Uncharacterized protein</fullName>
    </submittedName>
</protein>